<reference evidence="1" key="1">
    <citation type="journal article" date="2015" name="Nature">
        <title>Complex archaea that bridge the gap between prokaryotes and eukaryotes.</title>
        <authorList>
            <person name="Spang A."/>
            <person name="Saw J.H."/>
            <person name="Jorgensen S.L."/>
            <person name="Zaremba-Niedzwiedzka K."/>
            <person name="Martijn J."/>
            <person name="Lind A.E."/>
            <person name="van Eijk R."/>
            <person name="Schleper C."/>
            <person name="Guy L."/>
            <person name="Ettema T.J."/>
        </authorList>
    </citation>
    <scope>NUCLEOTIDE SEQUENCE</scope>
</reference>
<accession>A0A0F9GG32</accession>
<proteinExistence type="predicted"/>
<organism evidence="1">
    <name type="scientific">marine sediment metagenome</name>
    <dbReference type="NCBI Taxonomy" id="412755"/>
    <lineage>
        <taxon>unclassified sequences</taxon>
        <taxon>metagenomes</taxon>
        <taxon>ecological metagenomes</taxon>
    </lineage>
</organism>
<comment type="caution">
    <text evidence="1">The sequence shown here is derived from an EMBL/GenBank/DDBJ whole genome shotgun (WGS) entry which is preliminary data.</text>
</comment>
<dbReference type="AlphaFoldDB" id="A0A0F9GG32"/>
<name>A0A0F9GG32_9ZZZZ</name>
<protein>
    <submittedName>
        <fullName evidence="1">Uncharacterized protein</fullName>
    </submittedName>
</protein>
<evidence type="ECO:0000313" key="1">
    <source>
        <dbReference type="EMBL" id="KKL97749.1"/>
    </source>
</evidence>
<sequence>MMYMKQSTASQTVLLGPYIDDTDGKTAETGLTIANTDIRLSKNGGNMAAKNSGGGTHDEAGWYAVTFDATDSATVGRLQVSSDVAGALPVWAEFQVVEEDTYTWLFASGAAPDTQVAAIKSTVDNVESGVGIIIQDTNELQTDWANGGRLDLLLDATKAKTDQMVFTKANELDANTKSINDAEVVGDGNATPWDGV</sequence>
<dbReference type="EMBL" id="LAZR01018092">
    <property type="protein sequence ID" value="KKL97749.1"/>
    <property type="molecule type" value="Genomic_DNA"/>
</dbReference>
<gene>
    <name evidence="1" type="ORF">LCGC14_1831320</name>
</gene>